<evidence type="ECO:0000256" key="7">
    <source>
        <dbReference type="SAM" id="MobiDB-lite"/>
    </source>
</evidence>
<dbReference type="PANTHER" id="PTHR12902:SF1">
    <property type="entry name" value="WISKOTT-ALDRICH SYNDROME PROTEIN FAMILY MEMBER"/>
    <property type="match status" value="1"/>
</dbReference>
<feature type="compositionally biased region" description="Basic and acidic residues" evidence="7">
    <location>
        <begin position="364"/>
        <end position="374"/>
    </location>
</feature>
<dbReference type="Gene3D" id="1.20.5.340">
    <property type="match status" value="1"/>
</dbReference>
<evidence type="ECO:0000256" key="3">
    <source>
        <dbReference type="ARBA" id="ARBA00022490"/>
    </source>
</evidence>
<organism evidence="8 9">
    <name type="scientific">Rubus argutus</name>
    <name type="common">Southern blackberry</name>
    <dbReference type="NCBI Taxonomy" id="59490"/>
    <lineage>
        <taxon>Eukaryota</taxon>
        <taxon>Viridiplantae</taxon>
        <taxon>Streptophyta</taxon>
        <taxon>Embryophyta</taxon>
        <taxon>Tracheophyta</taxon>
        <taxon>Spermatophyta</taxon>
        <taxon>Magnoliopsida</taxon>
        <taxon>eudicotyledons</taxon>
        <taxon>Gunneridae</taxon>
        <taxon>Pentapetalae</taxon>
        <taxon>rosids</taxon>
        <taxon>fabids</taxon>
        <taxon>Rosales</taxon>
        <taxon>Rosaceae</taxon>
        <taxon>Rosoideae</taxon>
        <taxon>Rosoideae incertae sedis</taxon>
        <taxon>Rubus</taxon>
    </lineage>
</organism>
<evidence type="ECO:0000313" key="8">
    <source>
        <dbReference type="EMBL" id="KAK9920292.1"/>
    </source>
</evidence>
<keyword evidence="9" id="KW-1185">Reference proteome</keyword>
<feature type="compositionally biased region" description="Polar residues" evidence="7">
    <location>
        <begin position="1483"/>
        <end position="1496"/>
    </location>
</feature>
<feature type="region of interest" description="Disordered" evidence="7">
    <location>
        <begin position="364"/>
        <end position="383"/>
    </location>
</feature>
<comment type="similarity">
    <text evidence="2 6">Belongs to the SCAR/WAVE family.</text>
</comment>
<evidence type="ECO:0000256" key="4">
    <source>
        <dbReference type="ARBA" id="ARBA00023212"/>
    </source>
</evidence>
<feature type="compositionally biased region" description="Polar residues" evidence="7">
    <location>
        <begin position="579"/>
        <end position="592"/>
    </location>
</feature>
<feature type="region of interest" description="Disordered" evidence="7">
    <location>
        <begin position="1038"/>
        <end position="1065"/>
    </location>
</feature>
<comment type="subcellular location">
    <subcellularLocation>
        <location evidence="1 6">Cytoplasm</location>
        <location evidence="1 6">Cytoskeleton</location>
    </subcellularLocation>
</comment>
<dbReference type="Proteomes" id="UP001457282">
    <property type="component" value="Unassembled WGS sequence"/>
</dbReference>
<feature type="region of interest" description="Disordered" evidence="7">
    <location>
        <begin position="1091"/>
        <end position="1120"/>
    </location>
</feature>
<name>A0AAW1W797_RUBAR</name>
<comment type="caution">
    <text evidence="8">The sequence shown here is derived from an EMBL/GenBank/DDBJ whole genome shotgun (WGS) entry which is preliminary data.</text>
</comment>
<evidence type="ECO:0000256" key="6">
    <source>
        <dbReference type="RuleBase" id="RU367034"/>
    </source>
</evidence>
<reference evidence="8 9" key="1">
    <citation type="journal article" date="2023" name="G3 (Bethesda)">
        <title>A chromosome-length genome assembly and annotation of blackberry (Rubus argutus, cv. 'Hillquist').</title>
        <authorList>
            <person name="Bruna T."/>
            <person name="Aryal R."/>
            <person name="Dudchenko O."/>
            <person name="Sargent D.J."/>
            <person name="Mead D."/>
            <person name="Buti M."/>
            <person name="Cavallini A."/>
            <person name="Hytonen T."/>
            <person name="Andres J."/>
            <person name="Pham M."/>
            <person name="Weisz D."/>
            <person name="Mascagni F."/>
            <person name="Usai G."/>
            <person name="Natali L."/>
            <person name="Bassil N."/>
            <person name="Fernandez G.E."/>
            <person name="Lomsadze A."/>
            <person name="Armour M."/>
            <person name="Olukolu B."/>
            <person name="Poorten T."/>
            <person name="Britton C."/>
            <person name="Davik J."/>
            <person name="Ashrafi H."/>
            <person name="Aiden E.L."/>
            <person name="Borodovsky M."/>
            <person name="Worthington M."/>
        </authorList>
    </citation>
    <scope>NUCLEOTIDE SEQUENCE [LARGE SCALE GENOMIC DNA]</scope>
    <source>
        <strain evidence="8">PI 553951</strain>
    </source>
</reference>
<feature type="compositionally biased region" description="Polar residues" evidence="7">
    <location>
        <begin position="1580"/>
        <end position="1596"/>
    </location>
</feature>
<dbReference type="GO" id="GO:0071933">
    <property type="term" value="F:Arp2/3 complex binding"/>
    <property type="evidence" value="ECO:0007669"/>
    <property type="project" value="TreeGrafter"/>
</dbReference>
<feature type="compositionally biased region" description="Polar residues" evidence="7">
    <location>
        <begin position="1091"/>
        <end position="1103"/>
    </location>
</feature>
<keyword evidence="3 6" id="KW-0963">Cytoplasm</keyword>
<dbReference type="GO" id="GO:0005737">
    <property type="term" value="C:cytoplasm"/>
    <property type="evidence" value="ECO:0007669"/>
    <property type="project" value="UniProtKB-ARBA"/>
</dbReference>
<dbReference type="EMBL" id="JBEDUW010000006">
    <property type="protein sequence ID" value="KAK9920292.1"/>
    <property type="molecule type" value="Genomic_DNA"/>
</dbReference>
<feature type="compositionally biased region" description="Polar residues" evidence="7">
    <location>
        <begin position="1043"/>
        <end position="1059"/>
    </location>
</feature>
<dbReference type="GO" id="GO:2000601">
    <property type="term" value="P:positive regulation of Arp2/3 complex-mediated actin nucleation"/>
    <property type="evidence" value="ECO:0007669"/>
    <property type="project" value="TreeGrafter"/>
</dbReference>
<feature type="region of interest" description="Disordered" evidence="7">
    <location>
        <begin position="1573"/>
        <end position="1617"/>
    </location>
</feature>
<dbReference type="GO" id="GO:0005856">
    <property type="term" value="C:cytoskeleton"/>
    <property type="evidence" value="ECO:0007669"/>
    <property type="project" value="UniProtKB-SubCell"/>
</dbReference>
<dbReference type="Gene3D" id="6.10.280.150">
    <property type="match status" value="1"/>
</dbReference>
<dbReference type="InterPro" id="IPR028288">
    <property type="entry name" value="SCAR/WAVE_fam"/>
</dbReference>
<dbReference type="GO" id="GO:0030036">
    <property type="term" value="P:actin cytoskeleton organization"/>
    <property type="evidence" value="ECO:0007669"/>
    <property type="project" value="UniProtKB-UniRule"/>
</dbReference>
<evidence type="ECO:0000256" key="1">
    <source>
        <dbReference type="ARBA" id="ARBA00004245"/>
    </source>
</evidence>
<evidence type="ECO:0000313" key="9">
    <source>
        <dbReference type="Proteomes" id="UP001457282"/>
    </source>
</evidence>
<dbReference type="PANTHER" id="PTHR12902">
    <property type="entry name" value="WASP-1"/>
    <property type="match status" value="1"/>
</dbReference>
<protein>
    <recommendedName>
        <fullName evidence="6">Protein SCAR</fullName>
    </recommendedName>
    <alternativeName>
        <fullName evidence="6">Protein WAVE</fullName>
    </alternativeName>
</protein>
<feature type="region of interest" description="Disordered" evidence="7">
    <location>
        <begin position="909"/>
        <end position="941"/>
    </location>
</feature>
<feature type="region of interest" description="Disordered" evidence="7">
    <location>
        <begin position="841"/>
        <end position="879"/>
    </location>
</feature>
<keyword evidence="6" id="KW-0009">Actin-binding</keyword>
<gene>
    <name evidence="8" type="ORF">M0R45_028850</name>
</gene>
<evidence type="ECO:0000256" key="5">
    <source>
        <dbReference type="ARBA" id="ARBA00055640"/>
    </source>
</evidence>
<evidence type="ECO:0000256" key="2">
    <source>
        <dbReference type="ARBA" id="ARBA00006993"/>
    </source>
</evidence>
<feature type="region of interest" description="Disordered" evidence="7">
    <location>
        <begin position="1483"/>
        <end position="1536"/>
    </location>
</feature>
<proteinExistence type="inferred from homology"/>
<dbReference type="FunFam" id="1.20.5.340:FF:000045">
    <property type="entry name" value="SCAR family protein"/>
    <property type="match status" value="1"/>
</dbReference>
<feature type="region of interest" description="Disordered" evidence="7">
    <location>
        <begin position="679"/>
        <end position="706"/>
    </location>
</feature>
<keyword evidence="4 6" id="KW-0206">Cytoskeleton</keyword>
<feature type="region of interest" description="Disordered" evidence="7">
    <location>
        <begin position="579"/>
        <end position="612"/>
    </location>
</feature>
<dbReference type="GO" id="GO:0003779">
    <property type="term" value="F:actin binding"/>
    <property type="evidence" value="ECO:0007669"/>
    <property type="project" value="UniProtKB-UniRule"/>
</dbReference>
<accession>A0AAW1W797</accession>
<comment type="function">
    <text evidence="5">Involved in regulation of actin and microtubule organization. Part of a WAVE complex that activates the Arp2/3 complex. Regulates trichome branch positioning and expansion.</text>
</comment>
<sequence length="1717" mass="188189">MPLTRYQIRNEYGLADPELYKAADRDDPEALLEGVAMAGLVGVLRQLGDLAEFAAEIFHDLHEEVMATATRGHGLMVRVQQLEAEFPSIEKALLSQTNHSSFFSNAGVDWHPNLRSEQNLITRGDLPRFVMDSYEECRGPPRLFLLDKFDVAGAGACLKRYSDPSFFKVESAFSLASVDMQRERKIRKVKKKGSRWRNGETPEGLLTSHAKLHELFLEERIENGYSDPARRVKLKKRHLNGSAVDSKTRKSYMDKFVETYSPECKLVCATSVTSPVLKLSSDNKNESGLRILDISIVSPAEKSSERSSASSPTNDQEVILKQSMDGLNGGSFYGEIVKGSEQNSDGETDNSYSNLQMVAVEKELKVDGEDKTEGSSEGYNSDDVASEVDNYVDALATMESEMDTDSDCRPKSNLLLMKVDKCRTDSDANEEQHLELQAQSLDSQSNENSSMSDDCNNSFERDRTSLHSDTLSNLVENTPSECNAASKEFPSTEAGVAEDTCIEEGINPDSGDISCNWLVREMSPTLLHPDGGANSPVASYVGPLLDETSSDKSKVGSESFDIKENGTILDHFVAVVPDDSSQAKDASTNASPTHPLDESDEEDLGATSDDLPHLTNAEEKASVNHSGNDSVNQVFHTQCADEDAMGSFTNRKIDSPRLSIPPTEEHLFSSTMTEVQTSSGTTLLPHNSDVGNPDNRVSEVDDPVKPTAFKSGVIPWRRISRESYPEGHPPLTHGLIEQKDAPQTHVLMDQQISDLNEDVSHYEEKFNVKERSRTVDDEEIGLFTSNVDAEGGDSVCVELPSNSPTYSGHGDHVISANIVPETVQVEDVAVSSAAVAKSGDVNDFIDKSPGTSNVDAEEEEGDSVSVDPSNSPTYSGHGDHVISANIVPETVQVEDVAVSSAAVAKSGDVSDFIDKSPGTSNVDAEEEEGDSVSVDPSNSPTYSGHGNHVISDNIVPETVHVEDATVSPAAFAKSDDVNDFIDSAPDAICSPPLNFMNLHESLPDFRDSHLKESELDDVSSLKFVADLEMQKEASKCEVVLPDSESNPSKSVAYGPSSSEVFDDDRNFSLDAESENRLTVYDDPTASTSLEISNQESESQSLDQSHQEYAVSSSTSDLPEANLRETETSLENLLDLQANQVHMERLERDGASDQLEAALERSLEFQSDQLGMECSQEDQASTSSLNFQSAQIWYPNDLDKERSKLSSMDDINQKTCLDTSSEYFPDNFPSQPSTSEFLPESAGQETDLMKQKVEPLESILPIFVQPPVVNLEDTPPLPPLPPMQWRLGKMQHAPLASQRELDGVSHDSFLPLQSMKADEKAQFDLPAPQRELVLPQNPFLSLASEEDMKSQPVSEPLVGHVVHPSPYLQLPTNNDSNYQYNFPDLGGMQFSSPFIQLSKVSGDSSGHYDIALEGEKGLSSSKPFTGPGTECTTFRQDPIFSHGEIVHPQQLMPETGLEPEVLHHSFNNSELEQARPLATSVTAPTMDNEQPQHSLPTSEGDKVESSSKPLTGPDTECTTSRHDPLFSHGPTIQPQQQLMPESGLEPKDLQHSLRNLEWEREKPLATSVTATSMVDEKPQHSLPTSEGETAWSSNTSDVMRDSEVGKSNGTVSKLPRPRNPLIDAVTAHGQSKLKRASERIQPQIEPKVDERDLFLQQIRTKSFNLKPATVTRSTPRPNIQGHNPNLKVISLLEKKAIAIRQAFAGSDEDEDEDSWSDS</sequence>
<dbReference type="GO" id="GO:0034237">
    <property type="term" value="F:protein kinase A regulatory subunit binding"/>
    <property type="evidence" value="ECO:0007669"/>
    <property type="project" value="TreeGrafter"/>
</dbReference>
<feature type="compositionally biased region" description="Polar residues" evidence="7">
    <location>
        <begin position="438"/>
        <end position="458"/>
    </location>
</feature>
<feature type="region of interest" description="Disordered" evidence="7">
    <location>
        <begin position="438"/>
        <end position="462"/>
    </location>
</feature>